<evidence type="ECO:0000313" key="2">
    <source>
        <dbReference type="EMBL" id="AHB53105.1"/>
    </source>
</evidence>
<keyword evidence="1" id="KW-1133">Transmembrane helix</keyword>
<accession>W5RSB8</accession>
<keyword evidence="1" id="KW-0472">Membrane</keyword>
<organism evidence="2">
    <name type="scientific">Iwatanemertes piperata</name>
    <dbReference type="NCBI Taxonomy" id="1432319"/>
    <lineage>
        <taxon>Eukaryota</taxon>
        <taxon>Metazoa</taxon>
        <taxon>Spiralia</taxon>
        <taxon>Lophotrochozoa</taxon>
        <taxon>Nemertea</taxon>
        <taxon>Pilidiophora</taxon>
        <taxon>Heteronemertea</taxon>
        <taxon>Lineidae</taxon>
        <taxon>Iwatanemertes</taxon>
    </lineage>
</organism>
<dbReference type="EMBL" id="KF719984">
    <property type="protein sequence ID" value="AHB53105.1"/>
    <property type="molecule type" value="Genomic_DNA"/>
</dbReference>
<keyword evidence="2" id="KW-0496">Mitochondrion</keyword>
<sequence>MPQLAPLMWMVLPVVLFMLLGVVYCCVWWGKKPRVGFSNVETVEKLGVQKFFWCW</sequence>
<dbReference type="CTD" id="4509"/>
<name>W5RSB8_9BILA</name>
<dbReference type="AlphaFoldDB" id="W5RSB8"/>
<dbReference type="GeneID" id="18490322"/>
<proteinExistence type="predicted"/>
<keyword evidence="1" id="KW-0812">Transmembrane</keyword>
<reference evidence="2" key="1">
    <citation type="journal article" date="2014" name="Mitochondrial DNA">
        <title>The complete mitochondrial genome of Iwatanemertes piperata (Nemertea: Heteronemertea).</title>
        <authorList>
            <person name="Shen C.Y."/>
            <person name="Sun W.Y."/>
            <person name="Sun S.C."/>
        </authorList>
    </citation>
    <scope>NUCLEOTIDE SEQUENCE</scope>
</reference>
<geneLocation type="mitochondrion" evidence="2"/>
<feature type="transmembrane region" description="Helical" evidence="1">
    <location>
        <begin position="6"/>
        <end position="29"/>
    </location>
</feature>
<protein>
    <submittedName>
        <fullName evidence="2">ATP synthase F0 subunit 8</fullName>
    </submittedName>
</protein>
<dbReference type="RefSeq" id="YP_009003680.1">
    <property type="nucleotide sequence ID" value="NC_023523.1"/>
</dbReference>
<evidence type="ECO:0000256" key="1">
    <source>
        <dbReference type="SAM" id="Phobius"/>
    </source>
</evidence>
<gene>
    <name evidence="2" type="primary">ATP8</name>
</gene>